<gene>
    <name evidence="2" type="ORF">METZ01_LOCUS368610</name>
</gene>
<evidence type="ECO:0000313" key="2">
    <source>
        <dbReference type="EMBL" id="SVD15756.1"/>
    </source>
</evidence>
<sequence>VDKSVCPHCGHDLGDSPVEAVKSAGNLIEKIKDNIAYVLGLPAAVSGAFGFLWQSSGEEATLNYKVEQLELAVADLKAENDLLGGGTKNFSIDMSGAPGGSTTVIILAAILVVVIGLLFWYQSKRKRR</sequence>
<keyword evidence="1" id="KW-1133">Transmembrane helix</keyword>
<feature type="non-terminal residue" evidence="2">
    <location>
        <position position="1"/>
    </location>
</feature>
<dbReference type="AlphaFoldDB" id="A0A382T113"/>
<accession>A0A382T113</accession>
<dbReference type="EMBL" id="UINC01133056">
    <property type="protein sequence ID" value="SVD15756.1"/>
    <property type="molecule type" value="Genomic_DNA"/>
</dbReference>
<protein>
    <submittedName>
        <fullName evidence="2">Uncharacterized protein</fullName>
    </submittedName>
</protein>
<reference evidence="2" key="1">
    <citation type="submission" date="2018-05" db="EMBL/GenBank/DDBJ databases">
        <authorList>
            <person name="Lanie J.A."/>
            <person name="Ng W.-L."/>
            <person name="Kazmierczak K.M."/>
            <person name="Andrzejewski T.M."/>
            <person name="Davidsen T.M."/>
            <person name="Wayne K.J."/>
            <person name="Tettelin H."/>
            <person name="Glass J.I."/>
            <person name="Rusch D."/>
            <person name="Podicherti R."/>
            <person name="Tsui H.-C.T."/>
            <person name="Winkler M.E."/>
        </authorList>
    </citation>
    <scope>NUCLEOTIDE SEQUENCE</scope>
</reference>
<name>A0A382T113_9ZZZZ</name>
<keyword evidence="1" id="KW-0472">Membrane</keyword>
<proteinExistence type="predicted"/>
<evidence type="ECO:0000256" key="1">
    <source>
        <dbReference type="SAM" id="Phobius"/>
    </source>
</evidence>
<feature type="transmembrane region" description="Helical" evidence="1">
    <location>
        <begin position="35"/>
        <end position="53"/>
    </location>
</feature>
<organism evidence="2">
    <name type="scientific">marine metagenome</name>
    <dbReference type="NCBI Taxonomy" id="408172"/>
    <lineage>
        <taxon>unclassified sequences</taxon>
        <taxon>metagenomes</taxon>
        <taxon>ecological metagenomes</taxon>
    </lineage>
</organism>
<keyword evidence="1" id="KW-0812">Transmembrane</keyword>
<feature type="transmembrane region" description="Helical" evidence="1">
    <location>
        <begin position="103"/>
        <end position="121"/>
    </location>
</feature>